<comment type="caution">
    <text evidence="2">The sequence shown here is derived from an EMBL/GenBank/DDBJ whole genome shotgun (WGS) entry which is preliminary data.</text>
</comment>
<name>A0A397IXF3_9GLOM</name>
<proteinExistence type="predicted"/>
<dbReference type="EMBL" id="PQFF01000132">
    <property type="protein sequence ID" value="RHZ79747.1"/>
    <property type="molecule type" value="Genomic_DNA"/>
</dbReference>
<sequence length="129" mass="14879">MSMTWQVFPSLDPSKINSNSLGSFVRGSNFIAKAFLQSKKSRKSEVNRNNNNKVAPTPTTGQVIPKSIDLIKKNFFDKNQHNYEILKILTLNLKFLTLIKKNIQGDETKKNLKYDFNFKFSNFKRASFP</sequence>
<organism evidence="2 3">
    <name type="scientific">Diversispora epigaea</name>
    <dbReference type="NCBI Taxonomy" id="1348612"/>
    <lineage>
        <taxon>Eukaryota</taxon>
        <taxon>Fungi</taxon>
        <taxon>Fungi incertae sedis</taxon>
        <taxon>Mucoromycota</taxon>
        <taxon>Glomeromycotina</taxon>
        <taxon>Glomeromycetes</taxon>
        <taxon>Diversisporales</taxon>
        <taxon>Diversisporaceae</taxon>
        <taxon>Diversispora</taxon>
    </lineage>
</organism>
<feature type="region of interest" description="Disordered" evidence="1">
    <location>
        <begin position="39"/>
        <end position="60"/>
    </location>
</feature>
<gene>
    <name evidence="2" type="ORF">Glove_141g78</name>
</gene>
<reference evidence="2 3" key="1">
    <citation type="submission" date="2018-08" db="EMBL/GenBank/DDBJ databases">
        <title>Genome and evolution of the arbuscular mycorrhizal fungus Diversispora epigaea (formerly Glomus versiforme) and its bacterial endosymbionts.</title>
        <authorList>
            <person name="Sun X."/>
            <person name="Fei Z."/>
            <person name="Harrison M."/>
        </authorList>
    </citation>
    <scope>NUCLEOTIDE SEQUENCE [LARGE SCALE GENOMIC DNA]</scope>
    <source>
        <strain evidence="2 3">IT104</strain>
    </source>
</reference>
<keyword evidence="3" id="KW-1185">Reference proteome</keyword>
<evidence type="ECO:0000313" key="2">
    <source>
        <dbReference type="EMBL" id="RHZ79747.1"/>
    </source>
</evidence>
<protein>
    <submittedName>
        <fullName evidence="2">Uncharacterized protein</fullName>
    </submittedName>
</protein>
<feature type="compositionally biased region" description="Polar residues" evidence="1">
    <location>
        <begin position="47"/>
        <end position="60"/>
    </location>
</feature>
<dbReference type="AlphaFoldDB" id="A0A397IXF3"/>
<evidence type="ECO:0000313" key="3">
    <source>
        <dbReference type="Proteomes" id="UP000266861"/>
    </source>
</evidence>
<dbReference type="Proteomes" id="UP000266861">
    <property type="component" value="Unassembled WGS sequence"/>
</dbReference>
<evidence type="ECO:0000256" key="1">
    <source>
        <dbReference type="SAM" id="MobiDB-lite"/>
    </source>
</evidence>
<accession>A0A397IXF3</accession>